<dbReference type="RefSeq" id="XP_034012000.1">
    <property type="nucleotide sequence ID" value="XM_034155967.1"/>
</dbReference>
<dbReference type="Pfam" id="PF18808">
    <property type="entry name" value="Importin_rep_4"/>
    <property type="match status" value="1"/>
</dbReference>
<dbReference type="EMBL" id="SWFT01000102">
    <property type="protein sequence ID" value="KAA8901519.1"/>
    <property type="molecule type" value="Genomic_DNA"/>
</dbReference>
<proteinExistence type="predicted"/>
<dbReference type="InterPro" id="IPR016024">
    <property type="entry name" value="ARM-type_fold"/>
</dbReference>
<evidence type="ECO:0000256" key="4">
    <source>
        <dbReference type="ARBA" id="ARBA00022490"/>
    </source>
</evidence>
<dbReference type="GO" id="GO:0006606">
    <property type="term" value="P:protein import into nucleus"/>
    <property type="evidence" value="ECO:0007669"/>
    <property type="project" value="InterPro"/>
</dbReference>
<evidence type="ECO:0000256" key="6">
    <source>
        <dbReference type="ARBA" id="ARBA00022927"/>
    </source>
</evidence>
<feature type="domain" description="IPO4/5-like TPR repeats" evidence="10">
    <location>
        <begin position="117"/>
        <end position="270"/>
    </location>
</feature>
<keyword evidence="6" id="KW-0653">Protein transport</keyword>
<evidence type="ECO:0000256" key="2">
    <source>
        <dbReference type="ARBA" id="ARBA00004496"/>
    </source>
</evidence>
<dbReference type="Pfam" id="PF25574">
    <property type="entry name" value="TPR_IMB1"/>
    <property type="match status" value="1"/>
</dbReference>
<dbReference type="OrthoDB" id="543373at2759"/>
<evidence type="ECO:0000256" key="3">
    <source>
        <dbReference type="ARBA" id="ARBA00022448"/>
    </source>
</evidence>
<feature type="region of interest" description="Disordered" evidence="8">
    <location>
        <begin position="328"/>
        <end position="348"/>
    </location>
</feature>
<feature type="compositionally biased region" description="Acidic residues" evidence="8">
    <location>
        <begin position="339"/>
        <end position="348"/>
    </location>
</feature>
<feature type="domain" description="Importin subunit beta-1/Transportin-1-like TPR repeats" evidence="9">
    <location>
        <begin position="484"/>
        <end position="589"/>
    </location>
</feature>
<gene>
    <name evidence="11" type="ORF">DIURU_003228</name>
</gene>
<dbReference type="InterPro" id="IPR040928">
    <property type="entry name" value="Importin_rep_5"/>
</dbReference>
<dbReference type="PANTHER" id="PTHR10527">
    <property type="entry name" value="IMPORTIN BETA"/>
    <property type="match status" value="1"/>
</dbReference>
<dbReference type="Pfam" id="PF18829">
    <property type="entry name" value="Importin_rep_6"/>
    <property type="match status" value="1"/>
</dbReference>
<dbReference type="GO" id="GO:0005737">
    <property type="term" value="C:cytoplasm"/>
    <property type="evidence" value="ECO:0007669"/>
    <property type="project" value="UniProtKB-SubCell"/>
</dbReference>
<keyword evidence="5" id="KW-0677">Repeat</keyword>
<dbReference type="Pfam" id="PF25780">
    <property type="entry name" value="TPR_IPO5"/>
    <property type="match status" value="1"/>
</dbReference>
<comment type="caution">
    <text evidence="11">The sequence shown here is derived from an EMBL/GenBank/DDBJ whole genome shotgun (WGS) entry which is preliminary data.</text>
</comment>
<evidence type="ECO:0000256" key="1">
    <source>
        <dbReference type="ARBA" id="ARBA00004123"/>
    </source>
</evidence>
<dbReference type="OMA" id="PKRFVQE"/>
<dbReference type="SUPFAM" id="SSF48371">
    <property type="entry name" value="ARM repeat"/>
    <property type="match status" value="2"/>
</dbReference>
<dbReference type="GeneID" id="54781879"/>
<comment type="subcellular location">
    <subcellularLocation>
        <location evidence="2">Cytoplasm</location>
    </subcellularLocation>
    <subcellularLocation>
        <location evidence="1">Nucleus</location>
    </subcellularLocation>
</comment>
<evidence type="ECO:0000259" key="10">
    <source>
        <dbReference type="Pfam" id="PF25780"/>
    </source>
</evidence>
<keyword evidence="3" id="KW-0813">Transport</keyword>
<dbReference type="InterPro" id="IPR011989">
    <property type="entry name" value="ARM-like"/>
</dbReference>
<dbReference type="Gene3D" id="1.25.10.10">
    <property type="entry name" value="Leucine-rich Repeat Variant"/>
    <property type="match status" value="2"/>
</dbReference>
<keyword evidence="4" id="KW-0963">Cytoplasm</keyword>
<dbReference type="InterPro" id="IPR040122">
    <property type="entry name" value="Importin_beta"/>
</dbReference>
<dbReference type="GO" id="GO:0005634">
    <property type="term" value="C:nucleus"/>
    <property type="evidence" value="ECO:0007669"/>
    <property type="project" value="UniProtKB-SubCell"/>
</dbReference>
<keyword evidence="12" id="KW-1185">Reference proteome</keyword>
<dbReference type="InterPro" id="IPR041389">
    <property type="entry name" value="Importin_rep_6"/>
</dbReference>
<sequence>MSVLPGEVSQELDQLVGSLMSSDNNVRSSAEKTLEKEWQQSPEQVSMLLTFLAERACDAPDTTYQAFAAVMFRRVAIKTPEYSSSVADRTISSVPEPVRTQIRRILLQGFVKENLPKSVRHKLADAIAEMSKPDASPAGSWAELVPSILYATELPDPSFRESALRIIAAAPEVVEDAAEKVVQVFKQAFEDNDDEVRIAACSAFVAFFRGLRKSEWPLLQTLLPGLLNSLPRFLEAHHDVALAQVFESLIELVELAPKMFRDMFGTIVDFCATVCKDRDLDESCRMASLELLTTFAECAPQMCKREERYPDTFVVTCLTMLTEVGEDDDDAAEWNNSDGNDDDSDEDPIYDAARQALDRVALRLGGQTLAAPLVRYLPEMAQSSEWRQRQAALMALSSAAEGCVDVLMDQIDSLLDMVIPLVADPHPRVQYAGCNALGQMSTDFANVVQLSFGHRILPPLISHLTNKSVPRVQAHAAAALVNFSEAAPKEVLEPYLDQVLSNLLGLLQNSPKRYVQEQVLTTIAIIADAAQNFFSKYYDTLMPLLLHELAQPDTDEQTRSLKAKCIECSTLIALAVGREQFSAHAQEVLERFAALQQSIVSDDDPIKQFLEQGWCRVCRIVGREFLQVLPEILPPVLEQARYTQDVSLLEEDQAEEYTQNDDWDVINLSGKLIAVHTSTLDDKVTALDLLRSYAAQLKGDFVAYVDEIVEQIAIPALQFYLHDGVRASAALALASMMRSAVAADHNVAQLWHLIIVKLAQTMTSEPMPELLMAYYTAVIDMVNVVPASIVSGDPRLLRALATAINGNLLAVYERIKSRENGDDDDDYTEDVADSDDEYTDDELLDECNKLVSALFRRATPFAGQFLDVARTTVTTFVNDDNTHLKLCGLVMVCDVIDAGDRTVDLEPWLMVVAQSVMSAHAGVRQAASYAVGAAADHGIAPDFCIACLQPLFKMASVPDSGADENVVATETAVAAIGKIFHAYHDKVPQLDTALQQWVGLLPVIHDREQARFCYQFLVSLISSQHPSVTTQVPKVVESVVSALAHGTLSEEVQAEVIPAVRGLLSSLPQEQATALLAKAPEEVRKCIGYS</sequence>
<organism evidence="11 12">
    <name type="scientific">Diutina rugosa</name>
    <name type="common">Yeast</name>
    <name type="synonym">Candida rugosa</name>
    <dbReference type="NCBI Taxonomy" id="5481"/>
    <lineage>
        <taxon>Eukaryota</taxon>
        <taxon>Fungi</taxon>
        <taxon>Dikarya</taxon>
        <taxon>Ascomycota</taxon>
        <taxon>Saccharomycotina</taxon>
        <taxon>Pichiomycetes</taxon>
        <taxon>Debaryomycetaceae</taxon>
        <taxon>Diutina</taxon>
    </lineage>
</organism>
<name>A0A642ULX2_DIURU</name>
<accession>A0A642ULX2</accession>
<protein>
    <recommendedName>
        <fullName evidence="13">TOG domain-containing protein</fullName>
    </recommendedName>
</protein>
<dbReference type="AlphaFoldDB" id="A0A642ULX2"/>
<dbReference type="Pfam" id="PF18816">
    <property type="entry name" value="Importin_rep_5"/>
    <property type="match status" value="1"/>
</dbReference>
<dbReference type="InterPro" id="IPR057672">
    <property type="entry name" value="TPR_IPO4/5"/>
</dbReference>
<dbReference type="VEuPathDB" id="FungiDB:DIURU_003228"/>
<dbReference type="Pfam" id="PF13513">
    <property type="entry name" value="HEAT_EZ"/>
    <property type="match status" value="1"/>
</dbReference>
<evidence type="ECO:0000313" key="12">
    <source>
        <dbReference type="Proteomes" id="UP000449547"/>
    </source>
</evidence>
<dbReference type="InterPro" id="IPR041653">
    <property type="entry name" value="Importin_rep_4"/>
</dbReference>
<evidence type="ECO:0000256" key="7">
    <source>
        <dbReference type="ARBA" id="ARBA00023242"/>
    </source>
</evidence>
<dbReference type="InterPro" id="IPR058584">
    <property type="entry name" value="IMB1_TNPO1-like_TPR"/>
</dbReference>
<dbReference type="Proteomes" id="UP000449547">
    <property type="component" value="Unassembled WGS sequence"/>
</dbReference>
<evidence type="ECO:0000256" key="8">
    <source>
        <dbReference type="SAM" id="MobiDB-lite"/>
    </source>
</evidence>
<evidence type="ECO:0000313" key="11">
    <source>
        <dbReference type="EMBL" id="KAA8901519.1"/>
    </source>
</evidence>
<evidence type="ECO:0008006" key="13">
    <source>
        <dbReference type="Google" id="ProtNLM"/>
    </source>
</evidence>
<reference evidence="11 12" key="1">
    <citation type="submission" date="2019-07" db="EMBL/GenBank/DDBJ databases">
        <title>Genome assembly of two rare yeast pathogens: Diutina rugosa and Trichomonascus ciferrii.</title>
        <authorList>
            <person name="Mixao V."/>
            <person name="Saus E."/>
            <person name="Hansen A."/>
            <person name="Lass-Flor C."/>
            <person name="Gabaldon T."/>
        </authorList>
    </citation>
    <scope>NUCLEOTIDE SEQUENCE [LARGE SCALE GENOMIC DNA]</scope>
    <source>
        <strain evidence="11 12">CBS 613</strain>
    </source>
</reference>
<evidence type="ECO:0000256" key="5">
    <source>
        <dbReference type="ARBA" id="ARBA00022737"/>
    </source>
</evidence>
<evidence type="ECO:0000259" key="9">
    <source>
        <dbReference type="Pfam" id="PF25574"/>
    </source>
</evidence>
<keyword evidence="7" id="KW-0539">Nucleus</keyword>